<dbReference type="CDD" id="cd16326">
    <property type="entry name" value="LolB"/>
    <property type="match status" value="1"/>
</dbReference>
<evidence type="ECO:0000256" key="13">
    <source>
        <dbReference type="HAMAP-Rule" id="MF_00233"/>
    </source>
</evidence>
<sequence length="208" mass="23053">MLPFIALLFLSGCATLPTSTTPRSQAEQTRLESAWHRHEAQIRNIANWQCIGRAAVRTGIKGGSVSLDWRQTGDVTDVRLSAPLNQGSVELLGNAALMVIKDAEGNQRYTNDPTRTLEELTGWQIPVLAIPDWIRGLPHGSNARYTLDDHGRLASLTDAGWTISYEHYELIDGRAYLPMRLTLERGDIRLRLALEQWSLSAATGTAHP</sequence>
<keyword evidence="6" id="KW-0732">Signal</keyword>
<protein>
    <recommendedName>
        <fullName evidence="4 13">Outer-membrane lipoprotein LolB</fullName>
    </recommendedName>
</protein>
<dbReference type="STRING" id="1860122.A9404_03075"/>
<name>A0A191ZF41_9GAMM</name>
<reference evidence="14 15" key="1">
    <citation type="submission" date="2016-06" db="EMBL/GenBank/DDBJ databases">
        <title>Insight into the functional genes involving in sulfur oxidation in Pearl River water.</title>
        <authorList>
            <person name="Luo J."/>
            <person name="Tan X."/>
            <person name="Lin W."/>
        </authorList>
    </citation>
    <scope>NUCLEOTIDE SEQUENCE [LARGE SCALE GENOMIC DNA]</scope>
    <source>
        <strain evidence="14 15">LS2</strain>
    </source>
</reference>
<evidence type="ECO:0000256" key="2">
    <source>
        <dbReference type="ARBA" id="ARBA00009696"/>
    </source>
</evidence>
<dbReference type="InterPro" id="IPR004565">
    <property type="entry name" value="OM_lipoprot_LolB"/>
</dbReference>
<keyword evidence="8 13" id="KW-0472">Membrane</keyword>
<keyword evidence="7 13" id="KW-0653">Protein transport</keyword>
<dbReference type="Proteomes" id="UP000078596">
    <property type="component" value="Chromosome"/>
</dbReference>
<keyword evidence="5 13" id="KW-0813">Transport</keyword>
<dbReference type="GO" id="GO:0044874">
    <property type="term" value="P:lipoprotein localization to outer membrane"/>
    <property type="evidence" value="ECO:0007669"/>
    <property type="project" value="UniProtKB-UniRule"/>
</dbReference>
<evidence type="ECO:0000256" key="1">
    <source>
        <dbReference type="ARBA" id="ARBA00004459"/>
    </source>
</evidence>
<dbReference type="GO" id="GO:0015031">
    <property type="term" value="P:protein transport"/>
    <property type="evidence" value="ECO:0007669"/>
    <property type="project" value="UniProtKB-KW"/>
</dbReference>
<dbReference type="EMBL" id="CP016027">
    <property type="protein sequence ID" value="ANJ66496.1"/>
    <property type="molecule type" value="Genomic_DNA"/>
</dbReference>
<evidence type="ECO:0000256" key="7">
    <source>
        <dbReference type="ARBA" id="ARBA00022927"/>
    </source>
</evidence>
<comment type="subunit">
    <text evidence="3 13">Monomer.</text>
</comment>
<dbReference type="GO" id="GO:0009279">
    <property type="term" value="C:cell outer membrane"/>
    <property type="evidence" value="ECO:0007669"/>
    <property type="project" value="UniProtKB-SubCell"/>
</dbReference>
<evidence type="ECO:0000256" key="9">
    <source>
        <dbReference type="ARBA" id="ARBA00023139"/>
    </source>
</evidence>
<evidence type="ECO:0000313" key="15">
    <source>
        <dbReference type="Proteomes" id="UP000078596"/>
    </source>
</evidence>
<dbReference type="RefSeq" id="WP_066098566.1">
    <property type="nucleotide sequence ID" value="NZ_CP016027.1"/>
</dbReference>
<keyword evidence="11 13" id="KW-0998">Cell outer membrane</keyword>
<dbReference type="Pfam" id="PF03550">
    <property type="entry name" value="LolB"/>
    <property type="match status" value="1"/>
</dbReference>
<evidence type="ECO:0000256" key="11">
    <source>
        <dbReference type="ARBA" id="ARBA00023237"/>
    </source>
</evidence>
<dbReference type="NCBIfam" id="TIGR00548">
    <property type="entry name" value="lolB"/>
    <property type="match status" value="1"/>
</dbReference>
<comment type="similarity">
    <text evidence="2 13">Belongs to the LolB family.</text>
</comment>
<evidence type="ECO:0000313" key="14">
    <source>
        <dbReference type="EMBL" id="ANJ66496.1"/>
    </source>
</evidence>
<accession>A0A191ZF41</accession>
<keyword evidence="12 14" id="KW-0449">Lipoprotein</keyword>
<comment type="subcellular location">
    <subcellularLocation>
        <location evidence="1">Cell outer membrane</location>
        <topology evidence="1">Lipid-anchor</topology>
    </subcellularLocation>
</comment>
<gene>
    <name evidence="13" type="primary">lolB</name>
    <name evidence="14" type="ORF">A9404_03075</name>
</gene>
<dbReference type="SUPFAM" id="SSF89392">
    <property type="entry name" value="Prokaryotic lipoproteins and lipoprotein localization factors"/>
    <property type="match status" value="1"/>
</dbReference>
<keyword evidence="10 13" id="KW-0143">Chaperone</keyword>
<dbReference type="HAMAP" id="MF_00233">
    <property type="entry name" value="LolB"/>
    <property type="match status" value="1"/>
</dbReference>
<dbReference type="AlphaFoldDB" id="A0A191ZF41"/>
<keyword evidence="15" id="KW-1185">Reference proteome</keyword>
<dbReference type="Gene3D" id="2.50.20.10">
    <property type="entry name" value="Lipoprotein localisation LolA/LolB/LppX"/>
    <property type="match status" value="1"/>
</dbReference>
<evidence type="ECO:0000256" key="8">
    <source>
        <dbReference type="ARBA" id="ARBA00023136"/>
    </source>
</evidence>
<evidence type="ECO:0000256" key="12">
    <source>
        <dbReference type="ARBA" id="ARBA00023288"/>
    </source>
</evidence>
<evidence type="ECO:0000256" key="4">
    <source>
        <dbReference type="ARBA" id="ARBA00016202"/>
    </source>
</evidence>
<dbReference type="InterPro" id="IPR029046">
    <property type="entry name" value="LolA/LolB/LppX"/>
</dbReference>
<organism evidence="14 15">
    <name type="scientific">Halothiobacillus diazotrophicus</name>
    <dbReference type="NCBI Taxonomy" id="1860122"/>
    <lineage>
        <taxon>Bacteria</taxon>
        <taxon>Pseudomonadati</taxon>
        <taxon>Pseudomonadota</taxon>
        <taxon>Gammaproteobacteria</taxon>
        <taxon>Chromatiales</taxon>
        <taxon>Halothiobacillaceae</taxon>
        <taxon>Halothiobacillus</taxon>
    </lineage>
</organism>
<comment type="function">
    <text evidence="13">Plays a critical role in the incorporation of lipoproteins in the outer membrane after they are released by the LolA protein.</text>
</comment>
<proteinExistence type="inferred from homology"/>
<dbReference type="KEGG" id="haz:A9404_03075"/>
<evidence type="ECO:0000256" key="6">
    <source>
        <dbReference type="ARBA" id="ARBA00022729"/>
    </source>
</evidence>
<evidence type="ECO:0000256" key="3">
    <source>
        <dbReference type="ARBA" id="ARBA00011245"/>
    </source>
</evidence>
<keyword evidence="9" id="KW-0564">Palmitate</keyword>
<evidence type="ECO:0000256" key="10">
    <source>
        <dbReference type="ARBA" id="ARBA00023186"/>
    </source>
</evidence>
<evidence type="ECO:0000256" key="5">
    <source>
        <dbReference type="ARBA" id="ARBA00022448"/>
    </source>
</evidence>